<dbReference type="PROSITE" id="PS00716">
    <property type="entry name" value="SIGMA70_2"/>
    <property type="match status" value="1"/>
</dbReference>
<dbReference type="Pfam" id="PF04545">
    <property type="entry name" value="Sigma70_r4"/>
    <property type="match status" value="1"/>
</dbReference>
<gene>
    <name evidence="2" type="ORF">JTBB02_V1_90003</name>
</gene>
<evidence type="ECO:0000259" key="1">
    <source>
        <dbReference type="PROSITE" id="PS00716"/>
    </source>
</evidence>
<dbReference type="GO" id="GO:0003700">
    <property type="term" value="F:DNA-binding transcription factor activity"/>
    <property type="evidence" value="ECO:0007669"/>
    <property type="project" value="InterPro"/>
</dbReference>
<dbReference type="PRINTS" id="PR00046">
    <property type="entry name" value="SIGMA70FCT"/>
</dbReference>
<evidence type="ECO:0000313" key="2">
    <source>
        <dbReference type="EMBL" id="VUX55002.1"/>
    </source>
</evidence>
<dbReference type="InterPro" id="IPR007630">
    <property type="entry name" value="RNA_pol_sigma70_r4"/>
</dbReference>
<dbReference type="SUPFAM" id="SSF88659">
    <property type="entry name" value="Sigma3 and sigma4 domains of RNA polymerase sigma factors"/>
    <property type="match status" value="1"/>
</dbReference>
<accession>A0A7D9D169</accession>
<dbReference type="InterPro" id="IPR000943">
    <property type="entry name" value="RNA_pol_sigma70"/>
</dbReference>
<name>A0A7D9D169_9GAMM</name>
<dbReference type="Gene3D" id="1.10.150.20">
    <property type="entry name" value="5' to 3' exonuclease, C-terminal subdomain"/>
    <property type="match status" value="1"/>
</dbReference>
<dbReference type="AlphaFoldDB" id="A0A7D9D169"/>
<organism evidence="2">
    <name type="scientific">uncultured Woeseiaceae bacterium</name>
    <dbReference type="NCBI Taxonomy" id="1983305"/>
    <lineage>
        <taxon>Bacteria</taxon>
        <taxon>Pseudomonadati</taxon>
        <taxon>Pseudomonadota</taxon>
        <taxon>Gammaproteobacteria</taxon>
        <taxon>Woeseiales</taxon>
        <taxon>Woeseiaceae</taxon>
        <taxon>environmental samples</taxon>
    </lineage>
</organism>
<feature type="domain" description="RNA polymerase sigma-70" evidence="1">
    <location>
        <begin position="141"/>
        <end position="167"/>
    </location>
</feature>
<reference evidence="2" key="1">
    <citation type="submission" date="2019-07" db="EMBL/GenBank/DDBJ databases">
        <authorList>
            <person name="Weber M."/>
            <person name="Kostadinov I."/>
            <person name="Kostadinov D I."/>
        </authorList>
    </citation>
    <scope>NUCLEOTIDE SEQUENCE</scope>
    <source>
        <strain evidence="2">Gfbio:sag-sample-b02:053724c1-46a9-4a36-b237-ea2bf867836b</strain>
    </source>
</reference>
<proteinExistence type="predicted"/>
<dbReference type="InterPro" id="IPR013324">
    <property type="entry name" value="RNA_pol_sigma_r3/r4-like"/>
</dbReference>
<dbReference type="GO" id="GO:0006352">
    <property type="term" value="P:DNA-templated transcription initiation"/>
    <property type="evidence" value="ECO:0007669"/>
    <property type="project" value="InterPro"/>
</dbReference>
<dbReference type="EMBL" id="LR633966">
    <property type="protein sequence ID" value="VUX55002.1"/>
    <property type="molecule type" value="Genomic_DNA"/>
</dbReference>
<dbReference type="Gene3D" id="1.10.10.10">
    <property type="entry name" value="Winged helix-like DNA-binding domain superfamily/Winged helix DNA-binding domain"/>
    <property type="match status" value="1"/>
</dbReference>
<dbReference type="InterPro" id="IPR036388">
    <property type="entry name" value="WH-like_DNA-bd_sf"/>
</dbReference>
<dbReference type="SUPFAM" id="SSF47789">
    <property type="entry name" value="C-terminal domain of RNA polymerase alpha subunit"/>
    <property type="match status" value="1"/>
</dbReference>
<sequence>MKNTGTPRSESHSDQHVGDLERGRITPLIRSAPCWFLDADIEGIFLPNRVTKVLLRSGIKRLRDVAAFSDDDITAIRGMGNSAIEQLVNSVSSAARWESDVGDMSDFPSLSQWLTFLLSQMDPREKEIVEQRLGSNGKIYTLEEISVRFHLTRERIRQIEGGVVKRLKKSIGMQIKDHIGVLMCDRADALFVDVMGAEDDWFSGFETNQLLLRSLIKKFGGLELYILNCDGRFLISRIDEQRLRKIIATCNELIQQAVEMEATETEVNVQIDSVCSYEGAPDLRELVRRGFVDKIHYSKNRRRDDERIVVSYGRSLESFAKAVLSDSEVPMHYQDIVFAIQRDYGRQAGGAQVQNALVSLDAKLFARGIYGFRAQLGLKESEESGIRAQVEEIVSSGGKNRQWHCHELIDMLKESRPDLAIVENGFILNMILERSDKLQYLGRHVWSRRQTSKRQGLSRIDQYQACEAILKDAGQPMTQTELKKALSESRGISSNFMIFPRGNLIRLRPGVWGLINRDIRLDENEIEVLMDVLADQLEYLQHGLHISEVPEFLDGLGCDLDEPYVILSFARRDTRFRVSRGQIIGLSNWSDSRRLTAAEAVREARERLSEESTPEQIRDLASELANRRLDLQKVILLLRN</sequence>
<protein>
    <recommendedName>
        <fullName evidence="1">RNA polymerase sigma-70 domain-containing protein</fullName>
    </recommendedName>
</protein>